<evidence type="ECO:0000313" key="2">
    <source>
        <dbReference type="Proteomes" id="UP000887560"/>
    </source>
</evidence>
<name>A0A915P621_9BILA</name>
<evidence type="ECO:0000256" key="1">
    <source>
        <dbReference type="SAM" id="MobiDB-lite"/>
    </source>
</evidence>
<feature type="compositionally biased region" description="Polar residues" evidence="1">
    <location>
        <begin position="1"/>
        <end position="13"/>
    </location>
</feature>
<feature type="region of interest" description="Disordered" evidence="1">
    <location>
        <begin position="1"/>
        <end position="65"/>
    </location>
</feature>
<dbReference type="AlphaFoldDB" id="A0A915P621"/>
<dbReference type="Proteomes" id="UP000887560">
    <property type="component" value="Unplaced"/>
</dbReference>
<dbReference type="WBParaSite" id="scf7180000423447.g11009">
    <property type="protein sequence ID" value="scf7180000423447.g11009"/>
    <property type="gene ID" value="scf7180000423447.g11009"/>
</dbReference>
<organism evidence="2 3">
    <name type="scientific">Meloidogyne floridensis</name>
    <dbReference type="NCBI Taxonomy" id="298350"/>
    <lineage>
        <taxon>Eukaryota</taxon>
        <taxon>Metazoa</taxon>
        <taxon>Ecdysozoa</taxon>
        <taxon>Nematoda</taxon>
        <taxon>Chromadorea</taxon>
        <taxon>Rhabditida</taxon>
        <taxon>Tylenchina</taxon>
        <taxon>Tylenchomorpha</taxon>
        <taxon>Tylenchoidea</taxon>
        <taxon>Meloidogynidae</taxon>
        <taxon>Meloidogyninae</taxon>
        <taxon>Meloidogyne</taxon>
    </lineage>
</organism>
<feature type="compositionally biased region" description="Polar residues" evidence="1">
    <location>
        <begin position="24"/>
        <end position="46"/>
    </location>
</feature>
<sequence>MEKFQINRTPNKQQKSEIVGGLTAATTASQSSRRPSTSGQQQNQQKIILKPPRPPVPPPLPARRRKSLLLNSTVINTSNNDGRIREEQGEYIATNNNAGGLSSTSPRMRRFAERLAVIQISLDPPSPPEFALQSPDENSGRAPVPFWAQPGYENYFRPIEDSLLLQVPRVLDQDDADPMRECSPPPRRCSYASTVSENSSISLNTSYQSLLFSPLICCPDQCVSVRSRSSTCCSECEADTPPTNESEFVFSQQQQQQNKSQDENHRSKRVSVCHCNCQQLLIQQKRQQRQRRSHSAVVG</sequence>
<evidence type="ECO:0000313" key="3">
    <source>
        <dbReference type="WBParaSite" id="scf7180000423447.g11009"/>
    </source>
</evidence>
<protein>
    <submittedName>
        <fullName evidence="3">Uncharacterized protein</fullName>
    </submittedName>
</protein>
<keyword evidence="2" id="KW-1185">Reference proteome</keyword>
<reference evidence="3" key="1">
    <citation type="submission" date="2022-11" db="UniProtKB">
        <authorList>
            <consortium name="WormBaseParasite"/>
        </authorList>
    </citation>
    <scope>IDENTIFICATION</scope>
</reference>
<proteinExistence type="predicted"/>
<feature type="compositionally biased region" description="Pro residues" evidence="1">
    <location>
        <begin position="51"/>
        <end position="61"/>
    </location>
</feature>
<accession>A0A915P621</accession>